<evidence type="ECO:0000313" key="3">
    <source>
        <dbReference type="Proteomes" id="UP001163046"/>
    </source>
</evidence>
<sequence length="155" mass="17699">MEEAYSLAMKNISKSAADGKKQYDRKRNHLAMKAQGTILHVTASEAEQELLPEPPESEEDLPRPVRNRHPPNVLCYDQLGNPSYHPCNASSIQVTTGNFAVDPVMYCPPYQPWIYCHGTLDPRTYWKPTYYIPVYPPSVPFYSINGYQYVPPMAF</sequence>
<proteinExistence type="predicted"/>
<organism evidence="2 3">
    <name type="scientific">Desmophyllum pertusum</name>
    <dbReference type="NCBI Taxonomy" id="174260"/>
    <lineage>
        <taxon>Eukaryota</taxon>
        <taxon>Metazoa</taxon>
        <taxon>Cnidaria</taxon>
        <taxon>Anthozoa</taxon>
        <taxon>Hexacorallia</taxon>
        <taxon>Scleractinia</taxon>
        <taxon>Caryophylliina</taxon>
        <taxon>Caryophylliidae</taxon>
        <taxon>Desmophyllum</taxon>
    </lineage>
</organism>
<dbReference type="AlphaFoldDB" id="A0A9W9YW66"/>
<reference evidence="2" key="1">
    <citation type="submission" date="2023-01" db="EMBL/GenBank/DDBJ databases">
        <title>Genome assembly of the deep-sea coral Lophelia pertusa.</title>
        <authorList>
            <person name="Herrera S."/>
            <person name="Cordes E."/>
        </authorList>
    </citation>
    <scope>NUCLEOTIDE SEQUENCE</scope>
    <source>
        <strain evidence="2">USNM1676648</strain>
        <tissue evidence="2">Polyp</tissue>
    </source>
</reference>
<gene>
    <name evidence="2" type="ORF">OS493_031556</name>
</gene>
<evidence type="ECO:0000256" key="1">
    <source>
        <dbReference type="SAM" id="MobiDB-lite"/>
    </source>
</evidence>
<name>A0A9W9YW66_9CNID</name>
<feature type="compositionally biased region" description="Acidic residues" evidence="1">
    <location>
        <begin position="46"/>
        <end position="59"/>
    </location>
</feature>
<evidence type="ECO:0000313" key="2">
    <source>
        <dbReference type="EMBL" id="KAJ7370550.1"/>
    </source>
</evidence>
<comment type="caution">
    <text evidence="2">The sequence shown here is derived from an EMBL/GenBank/DDBJ whole genome shotgun (WGS) entry which is preliminary data.</text>
</comment>
<dbReference type="EMBL" id="MU826862">
    <property type="protein sequence ID" value="KAJ7370550.1"/>
    <property type="molecule type" value="Genomic_DNA"/>
</dbReference>
<feature type="region of interest" description="Disordered" evidence="1">
    <location>
        <begin position="43"/>
        <end position="67"/>
    </location>
</feature>
<dbReference type="Proteomes" id="UP001163046">
    <property type="component" value="Unassembled WGS sequence"/>
</dbReference>
<protein>
    <submittedName>
        <fullName evidence="2">Uncharacterized protein</fullName>
    </submittedName>
</protein>
<keyword evidence="3" id="KW-1185">Reference proteome</keyword>
<accession>A0A9W9YW66</accession>